<sequence length="76" mass="8683">MLSCLVDASQTFGLGPLVALARQPKPKNLQRNSLCTYYLINATRKNCVVDMVFMRDNFLCHKISMRFSHPKHDSNP</sequence>
<protein>
    <submittedName>
        <fullName evidence="1">Uncharacterized protein</fullName>
    </submittedName>
</protein>
<accession>A0AAD5XU08</accession>
<reference evidence="1" key="1">
    <citation type="submission" date="2020-05" db="EMBL/GenBank/DDBJ databases">
        <title>Phylogenomic resolution of chytrid fungi.</title>
        <authorList>
            <person name="Stajich J.E."/>
            <person name="Amses K."/>
            <person name="Simmons R."/>
            <person name="Seto K."/>
            <person name="Myers J."/>
            <person name="Bonds A."/>
            <person name="Quandt C.A."/>
            <person name="Barry K."/>
            <person name="Liu P."/>
            <person name="Grigoriev I."/>
            <person name="Longcore J.E."/>
            <person name="James T.Y."/>
        </authorList>
    </citation>
    <scope>NUCLEOTIDE SEQUENCE</scope>
    <source>
        <strain evidence="1">JEL0476</strain>
    </source>
</reference>
<dbReference type="EMBL" id="JADGJW010000627">
    <property type="protein sequence ID" value="KAJ3214373.1"/>
    <property type="molecule type" value="Genomic_DNA"/>
</dbReference>
<comment type="caution">
    <text evidence="1">The sequence shown here is derived from an EMBL/GenBank/DDBJ whole genome shotgun (WGS) entry which is preliminary data.</text>
</comment>
<name>A0AAD5XU08_9FUNG</name>
<dbReference type="Proteomes" id="UP001211065">
    <property type="component" value="Unassembled WGS sequence"/>
</dbReference>
<dbReference type="AlphaFoldDB" id="A0AAD5XU08"/>
<evidence type="ECO:0000313" key="1">
    <source>
        <dbReference type="EMBL" id="KAJ3214373.1"/>
    </source>
</evidence>
<organism evidence="1 2">
    <name type="scientific">Clydaea vesicula</name>
    <dbReference type="NCBI Taxonomy" id="447962"/>
    <lineage>
        <taxon>Eukaryota</taxon>
        <taxon>Fungi</taxon>
        <taxon>Fungi incertae sedis</taxon>
        <taxon>Chytridiomycota</taxon>
        <taxon>Chytridiomycota incertae sedis</taxon>
        <taxon>Chytridiomycetes</taxon>
        <taxon>Lobulomycetales</taxon>
        <taxon>Lobulomycetaceae</taxon>
        <taxon>Clydaea</taxon>
    </lineage>
</organism>
<evidence type="ECO:0000313" key="2">
    <source>
        <dbReference type="Proteomes" id="UP001211065"/>
    </source>
</evidence>
<gene>
    <name evidence="1" type="ORF">HK099_006902</name>
</gene>
<keyword evidence="2" id="KW-1185">Reference proteome</keyword>
<proteinExistence type="predicted"/>